<evidence type="ECO:0008006" key="4">
    <source>
        <dbReference type="Google" id="ProtNLM"/>
    </source>
</evidence>
<keyword evidence="3" id="KW-1185">Reference proteome</keyword>
<feature type="transmembrane region" description="Helical" evidence="1">
    <location>
        <begin position="91"/>
        <end position="110"/>
    </location>
</feature>
<dbReference type="PATRIC" id="fig|272562.8.peg.15"/>
<dbReference type="RefSeq" id="WP_010890701.1">
    <property type="nucleotide sequence ID" value="NC_001988.2"/>
</dbReference>
<dbReference type="AlphaFoldDB" id="Q97TT1"/>
<keyword evidence="1" id="KW-0472">Membrane</keyword>
<dbReference type="EMBL" id="AE001438">
    <property type="protein sequence ID" value="AAK76762.1"/>
    <property type="molecule type" value="Genomic_DNA"/>
</dbReference>
<dbReference type="KEGG" id="cac:CA_P0016"/>
<evidence type="ECO:0000313" key="2">
    <source>
        <dbReference type="EMBL" id="AAK76762.1"/>
    </source>
</evidence>
<gene>
    <name evidence="2" type="ordered locus">CA_P0016</name>
</gene>
<evidence type="ECO:0000256" key="1">
    <source>
        <dbReference type="SAM" id="Phobius"/>
    </source>
</evidence>
<keyword evidence="1" id="KW-0812">Transmembrane</keyword>
<dbReference type="InterPro" id="IPR014591">
    <property type="entry name" value="UCP034455"/>
</dbReference>
<keyword evidence="1" id="KW-1133">Transmembrane helix</keyword>
<feature type="transmembrane region" description="Helical" evidence="1">
    <location>
        <begin position="139"/>
        <end position="159"/>
    </location>
</feature>
<dbReference type="HOGENOM" id="CLU_117208_1_0_9"/>
<accession>Q97TT1</accession>
<protein>
    <recommendedName>
        <fullName evidence="4">DUF2127 domain-containing protein</fullName>
    </recommendedName>
</protein>
<dbReference type="OrthoDB" id="8393979at2"/>
<proteinExistence type="predicted"/>
<keyword evidence="2" id="KW-0614">Plasmid</keyword>
<dbReference type="PIRSF" id="PIRSF034455">
    <property type="entry name" value="UCP034455"/>
    <property type="match status" value="1"/>
</dbReference>
<geneLocation type="plasmid" evidence="2 3">
    <name>pSOL1</name>
</geneLocation>
<sequence length="169" mass="19788">MYHNDMKNSLLKRRKFSILHKSFRIAILVKGIDGLLEILGGILLIFLNPTRLNKIIVLLTQHELSEDPKDIVANYAMRLASDFSLSSQSFGVFYLISHGIIKLFLILMLWNKKTWAYPLTIFSLLLFIFYQLYRCAIKYSIWLNVLSIFDLAIVILTLIEYRLIKHHIN</sequence>
<dbReference type="GeneID" id="45000249"/>
<feature type="transmembrane region" description="Helical" evidence="1">
    <location>
        <begin position="21"/>
        <end position="47"/>
    </location>
</feature>
<dbReference type="Proteomes" id="UP000000814">
    <property type="component" value="Plasmid pSOL1"/>
</dbReference>
<dbReference type="InterPro" id="IPR021125">
    <property type="entry name" value="DUF2127"/>
</dbReference>
<name>Q97TT1_CLOAB</name>
<reference evidence="2 3" key="1">
    <citation type="journal article" date="2001" name="J. Bacteriol.">
        <title>Genome sequence and comparative analysis of the solvent-producing bacterium Clostridium acetobutylicum.</title>
        <authorList>
            <person name="Nolling J."/>
            <person name="Breton G."/>
            <person name="Omelchenko M.V."/>
            <person name="Makarova K.S."/>
            <person name="Zeng Q."/>
            <person name="Gibson R."/>
            <person name="Lee H.M."/>
            <person name="Dubois J."/>
            <person name="Qiu D."/>
            <person name="Hitti J."/>
            <person name="Wolf Y.I."/>
            <person name="Tatusov R.L."/>
            <person name="Sabathe F."/>
            <person name="Doucette-Stamm L."/>
            <person name="Soucaille P."/>
            <person name="Daly M.J."/>
            <person name="Bennett G.N."/>
            <person name="Koonin E.V."/>
            <person name="Smith D.R."/>
        </authorList>
    </citation>
    <scope>NUCLEOTIDE SEQUENCE [LARGE SCALE GENOMIC DNA]</scope>
    <source>
        <strain evidence="3">ATCC 824 / DSM 792 / JCM 1419 / LMG 5710 / VKM B-1787</strain>
        <plasmid evidence="3">pSOL1</plasmid>
    </source>
</reference>
<dbReference type="Pfam" id="PF09900">
    <property type="entry name" value="DUF2127"/>
    <property type="match status" value="1"/>
</dbReference>
<evidence type="ECO:0000313" key="3">
    <source>
        <dbReference type="Proteomes" id="UP000000814"/>
    </source>
</evidence>
<organism evidence="2 3">
    <name type="scientific">Clostridium acetobutylicum (strain ATCC 824 / DSM 792 / JCM 1419 / IAM 19013 / LMG 5710 / NBRC 13948 / NRRL B-527 / VKM B-1787 / 2291 / W)</name>
    <dbReference type="NCBI Taxonomy" id="272562"/>
    <lineage>
        <taxon>Bacteria</taxon>
        <taxon>Bacillati</taxon>
        <taxon>Bacillota</taxon>
        <taxon>Clostridia</taxon>
        <taxon>Eubacteriales</taxon>
        <taxon>Clostridiaceae</taxon>
        <taxon>Clostridium</taxon>
    </lineage>
</organism>
<feature type="transmembrane region" description="Helical" evidence="1">
    <location>
        <begin position="115"/>
        <end position="133"/>
    </location>
</feature>